<feature type="non-terminal residue" evidence="1">
    <location>
        <position position="358"/>
    </location>
</feature>
<comment type="caution">
    <text evidence="1">The sequence shown here is derived from an EMBL/GenBank/DDBJ whole genome shotgun (WGS) entry which is preliminary data.</text>
</comment>
<dbReference type="EMBL" id="CAJNNW010026412">
    <property type="protein sequence ID" value="CAE8685091.1"/>
    <property type="molecule type" value="Genomic_DNA"/>
</dbReference>
<evidence type="ECO:0000313" key="1">
    <source>
        <dbReference type="EMBL" id="CAE8685091.1"/>
    </source>
</evidence>
<reference evidence="1" key="1">
    <citation type="submission" date="2021-02" db="EMBL/GenBank/DDBJ databases">
        <authorList>
            <person name="Dougan E. K."/>
            <person name="Rhodes N."/>
            <person name="Thang M."/>
            <person name="Chan C."/>
        </authorList>
    </citation>
    <scope>NUCLEOTIDE SEQUENCE</scope>
</reference>
<organism evidence="1 2">
    <name type="scientific">Polarella glacialis</name>
    <name type="common">Dinoflagellate</name>
    <dbReference type="NCBI Taxonomy" id="89957"/>
    <lineage>
        <taxon>Eukaryota</taxon>
        <taxon>Sar</taxon>
        <taxon>Alveolata</taxon>
        <taxon>Dinophyceae</taxon>
        <taxon>Suessiales</taxon>
        <taxon>Suessiaceae</taxon>
        <taxon>Polarella</taxon>
    </lineage>
</organism>
<feature type="non-terminal residue" evidence="1">
    <location>
        <position position="1"/>
    </location>
</feature>
<name>A0A813JV99_POLGL</name>
<evidence type="ECO:0000313" key="2">
    <source>
        <dbReference type="Proteomes" id="UP000626109"/>
    </source>
</evidence>
<gene>
    <name evidence="1" type="ORF">PGLA2088_LOCUS24298</name>
</gene>
<dbReference type="Proteomes" id="UP000626109">
    <property type="component" value="Unassembled WGS sequence"/>
</dbReference>
<protein>
    <submittedName>
        <fullName evidence="1">Uncharacterized protein</fullName>
    </submittedName>
</protein>
<accession>A0A813JV99</accession>
<proteinExistence type="predicted"/>
<sequence length="358" mass="39533">SHYDLKKELQAAEQGTELLNVLTGFSPWGDARRIQELLRQRQEFFMDTRCDAGYPRFQCGQKFLELFMKKDKWPEAEPLARRWPEVLTRTLGKKGAADWMVWTRSSLGCILSSKVQHIAQLSAERVSGDSRIEDFMAEAQNAADVLGCVATSSREAGLEGESRALRTASKAALQDLLDATGCLAGQRCGGVAVGSRSYEAVADALEQLLLRSLEQLPVADLDLALKCSDQGIHLAEVRGDCHSAKRFAAARRSVLLRKPTEKASMEFGIRPIFSAVERRTGALSQEDFAATYSSRRRPVVVAFPEGSFPALDFGRLLAMCGERKLQLQRYEPGCEAWAKMAADSPEGSGGRTLRELLE</sequence>
<dbReference type="AlphaFoldDB" id="A0A813JV99"/>